<organism evidence="10 11">
    <name type="scientific">Paenibacillus validus</name>
    <dbReference type="NCBI Taxonomy" id="44253"/>
    <lineage>
        <taxon>Bacteria</taxon>
        <taxon>Bacillati</taxon>
        <taxon>Bacillota</taxon>
        <taxon>Bacilli</taxon>
        <taxon>Bacillales</taxon>
        <taxon>Paenibacillaceae</taxon>
        <taxon>Paenibacillus</taxon>
    </lineage>
</organism>
<evidence type="ECO:0000256" key="5">
    <source>
        <dbReference type="ARBA" id="ARBA00022448"/>
    </source>
</evidence>
<evidence type="ECO:0000259" key="9">
    <source>
        <dbReference type="Pfam" id="PF00496"/>
    </source>
</evidence>
<dbReference type="RefSeq" id="WP_141335609.1">
    <property type="nucleotide sequence ID" value="NZ_JBDLZV010000001.1"/>
</dbReference>
<dbReference type="PANTHER" id="PTHR30290:SF32">
    <property type="entry name" value="GLUTATHIONE-BINDING PROTEIN GSIB"/>
    <property type="match status" value="1"/>
</dbReference>
<dbReference type="InterPro" id="IPR039424">
    <property type="entry name" value="SBP_5"/>
</dbReference>
<gene>
    <name evidence="10" type="ORF">GNP93_10125</name>
</gene>
<dbReference type="InterPro" id="IPR000914">
    <property type="entry name" value="SBP_5_dom"/>
</dbReference>
<evidence type="ECO:0000256" key="2">
    <source>
        <dbReference type="ARBA" id="ARBA00004418"/>
    </source>
</evidence>
<keyword evidence="5" id="KW-0813">Transport</keyword>
<comment type="caution">
    <text evidence="10">The sequence shown here is derived from an EMBL/GenBank/DDBJ whole genome shotgun (WGS) entry which is preliminary data.</text>
</comment>
<comment type="similarity">
    <text evidence="3">Belongs to the bacterial solute-binding protein 5 family.</text>
</comment>
<dbReference type="InterPro" id="IPR030678">
    <property type="entry name" value="Peptide/Ni-bd"/>
</dbReference>
<dbReference type="Gene3D" id="3.90.76.10">
    <property type="entry name" value="Dipeptide-binding Protein, Domain 1"/>
    <property type="match status" value="1"/>
</dbReference>
<evidence type="ECO:0000256" key="3">
    <source>
        <dbReference type="ARBA" id="ARBA00005695"/>
    </source>
</evidence>
<evidence type="ECO:0000313" key="11">
    <source>
        <dbReference type="Proteomes" id="UP000450917"/>
    </source>
</evidence>
<dbReference type="AlphaFoldDB" id="A0A7X3CTF3"/>
<dbReference type="PROSITE" id="PS51257">
    <property type="entry name" value="PROKAR_LIPOPROTEIN"/>
    <property type="match status" value="1"/>
</dbReference>
<dbReference type="Gene3D" id="3.40.190.10">
    <property type="entry name" value="Periplasmic binding protein-like II"/>
    <property type="match status" value="1"/>
</dbReference>
<evidence type="ECO:0000256" key="4">
    <source>
        <dbReference type="ARBA" id="ARBA00017393"/>
    </source>
</evidence>
<protein>
    <recommendedName>
        <fullName evidence="4">Glutathione-binding protein GsiB</fullName>
    </recommendedName>
</protein>
<comment type="function">
    <text evidence="1">Part of the ABC transporter complex GsiABCD involved in glutathione import. Binds glutathione.</text>
</comment>
<dbReference type="CDD" id="cd08499">
    <property type="entry name" value="PBP2_Ylib_like"/>
    <property type="match status" value="1"/>
</dbReference>
<sequence length="530" mass="59144">MQAKKGWIVVLTCMLVVSLVGAGCSKPAQTQKDAGADSKAAASKPTELVVAQAANPTTMDPHDAQDTLSHSIMKSMYEGLLGFDKDMKVVPVLAESLPELGSDAKSATFKLRKGVKFHDGEEFNAEAVKANLDRIKNPDNKLKRASLFQVVEKVEVIDPYTVKFVLNQPFAAITQTFAHPASMMISPKSIKENNKEVQRKPVGTGPYQFVEWKDADHVTIKKFDGYWDKANTAKVDKIVFKPVTEASSRTSMLKTGEVQFVYPLSADQVDSVKNDNNIVVNKAPSILEFYVVFNMTKKPFDNKKVRQALNYAIDKNTLIKVVYKGFGTPAESIIAPNVWGFQKQQMYDYNREKAKSLLSEAGFPNGFETTLWVVNASETVKAAEFIQQQWKEVGVKVNIQQMEKGTLLNQLYVKPEESKMQTYMGSWSPSTGEADWGIRPLLTKAQFPPAGYNTGFYVNEEAEKLIENGLRLTTDKERLEAYANVQKLVVEEAPWGFLYVTDIISGKRSNLNNAFVLPDGSLDLKRVEFK</sequence>
<dbReference type="GO" id="GO:1904680">
    <property type="term" value="F:peptide transmembrane transporter activity"/>
    <property type="evidence" value="ECO:0007669"/>
    <property type="project" value="TreeGrafter"/>
</dbReference>
<keyword evidence="6 8" id="KW-0732">Signal</keyword>
<dbReference type="GO" id="GO:0043190">
    <property type="term" value="C:ATP-binding cassette (ABC) transporter complex"/>
    <property type="evidence" value="ECO:0007669"/>
    <property type="project" value="InterPro"/>
</dbReference>
<reference evidence="10 11" key="1">
    <citation type="submission" date="2019-11" db="EMBL/GenBank/DDBJ databases">
        <title>Draft genome sequences of five Paenibacillus species of dairy origin.</title>
        <authorList>
            <person name="Olajide A.M."/>
            <person name="Chen S."/>
            <person name="Lapointe G."/>
        </authorList>
    </citation>
    <scope>NUCLEOTIDE SEQUENCE [LARGE SCALE GENOMIC DNA]</scope>
    <source>
        <strain evidence="10 11">2CS3</strain>
    </source>
</reference>
<feature type="chain" id="PRO_5039445093" description="Glutathione-binding protein GsiB" evidence="8">
    <location>
        <begin position="23"/>
        <end position="530"/>
    </location>
</feature>
<dbReference type="GO" id="GO:0042938">
    <property type="term" value="P:dipeptide transport"/>
    <property type="evidence" value="ECO:0007669"/>
    <property type="project" value="TreeGrafter"/>
</dbReference>
<name>A0A7X3CTF3_9BACL</name>
<dbReference type="Proteomes" id="UP000450917">
    <property type="component" value="Unassembled WGS sequence"/>
</dbReference>
<dbReference type="PIRSF" id="PIRSF002741">
    <property type="entry name" value="MppA"/>
    <property type="match status" value="1"/>
</dbReference>
<dbReference type="PANTHER" id="PTHR30290">
    <property type="entry name" value="PERIPLASMIC BINDING COMPONENT OF ABC TRANSPORTER"/>
    <property type="match status" value="1"/>
</dbReference>
<accession>A0A7X3CTF3</accession>
<evidence type="ECO:0000256" key="8">
    <source>
        <dbReference type="SAM" id="SignalP"/>
    </source>
</evidence>
<evidence type="ECO:0000313" key="10">
    <source>
        <dbReference type="EMBL" id="MUG71037.1"/>
    </source>
</evidence>
<evidence type="ECO:0000256" key="7">
    <source>
        <dbReference type="ARBA" id="ARBA00022764"/>
    </source>
</evidence>
<dbReference type="GO" id="GO:0030288">
    <property type="term" value="C:outer membrane-bounded periplasmic space"/>
    <property type="evidence" value="ECO:0007669"/>
    <property type="project" value="TreeGrafter"/>
</dbReference>
<proteinExistence type="inferred from homology"/>
<dbReference type="Pfam" id="PF00496">
    <property type="entry name" value="SBP_bac_5"/>
    <property type="match status" value="1"/>
</dbReference>
<dbReference type="EMBL" id="WNZX01000007">
    <property type="protein sequence ID" value="MUG71037.1"/>
    <property type="molecule type" value="Genomic_DNA"/>
</dbReference>
<comment type="subcellular location">
    <subcellularLocation>
        <location evidence="2">Periplasm</location>
    </subcellularLocation>
</comment>
<dbReference type="SUPFAM" id="SSF53850">
    <property type="entry name" value="Periplasmic binding protein-like II"/>
    <property type="match status" value="1"/>
</dbReference>
<evidence type="ECO:0000256" key="1">
    <source>
        <dbReference type="ARBA" id="ARBA00003489"/>
    </source>
</evidence>
<dbReference type="Gene3D" id="3.10.105.10">
    <property type="entry name" value="Dipeptide-binding Protein, Domain 3"/>
    <property type="match status" value="1"/>
</dbReference>
<evidence type="ECO:0000256" key="6">
    <source>
        <dbReference type="ARBA" id="ARBA00022729"/>
    </source>
</evidence>
<feature type="domain" description="Solute-binding protein family 5" evidence="9">
    <location>
        <begin position="88"/>
        <end position="446"/>
    </location>
</feature>
<keyword evidence="11" id="KW-1185">Reference proteome</keyword>
<feature type="signal peptide" evidence="8">
    <location>
        <begin position="1"/>
        <end position="22"/>
    </location>
</feature>
<keyword evidence="7" id="KW-0574">Periplasm</keyword>